<keyword evidence="4" id="KW-1185">Reference proteome</keyword>
<evidence type="ECO:0000256" key="1">
    <source>
        <dbReference type="SAM" id="MobiDB-lite"/>
    </source>
</evidence>
<keyword evidence="2" id="KW-1133">Transmembrane helix</keyword>
<dbReference type="Proteomes" id="UP000238375">
    <property type="component" value="Unassembled WGS sequence"/>
</dbReference>
<gene>
    <name evidence="3" type="ORF">CLV58_11452</name>
</gene>
<proteinExistence type="predicted"/>
<name>A0A2T0SPX3_9BACT</name>
<dbReference type="RefSeq" id="WP_106138984.1">
    <property type="nucleotide sequence ID" value="NZ_PVTE01000014.1"/>
</dbReference>
<keyword evidence="2" id="KW-0472">Membrane</keyword>
<evidence type="ECO:0000313" key="4">
    <source>
        <dbReference type="Proteomes" id="UP000238375"/>
    </source>
</evidence>
<evidence type="ECO:0000313" key="3">
    <source>
        <dbReference type="EMBL" id="PRY35467.1"/>
    </source>
</evidence>
<feature type="transmembrane region" description="Helical" evidence="2">
    <location>
        <begin position="12"/>
        <end position="31"/>
    </location>
</feature>
<dbReference type="EMBL" id="PVTE01000014">
    <property type="protein sequence ID" value="PRY35467.1"/>
    <property type="molecule type" value="Genomic_DNA"/>
</dbReference>
<keyword evidence="2" id="KW-0812">Transmembrane</keyword>
<feature type="transmembrane region" description="Helical" evidence="2">
    <location>
        <begin position="37"/>
        <end position="61"/>
    </location>
</feature>
<reference evidence="3 4" key="1">
    <citation type="submission" date="2018-03" db="EMBL/GenBank/DDBJ databases">
        <title>Genomic Encyclopedia of Archaeal and Bacterial Type Strains, Phase II (KMG-II): from individual species to whole genera.</title>
        <authorList>
            <person name="Goeker M."/>
        </authorList>
    </citation>
    <scope>NUCLEOTIDE SEQUENCE [LARGE SCALE GENOMIC DNA]</scope>
    <source>
        <strain evidence="3 4">DSM 28354</strain>
    </source>
</reference>
<organism evidence="3 4">
    <name type="scientific">Spirosoma oryzae</name>
    <dbReference type="NCBI Taxonomy" id="1469603"/>
    <lineage>
        <taxon>Bacteria</taxon>
        <taxon>Pseudomonadati</taxon>
        <taxon>Bacteroidota</taxon>
        <taxon>Cytophagia</taxon>
        <taxon>Cytophagales</taxon>
        <taxon>Cytophagaceae</taxon>
        <taxon>Spirosoma</taxon>
    </lineage>
</organism>
<feature type="region of interest" description="Disordered" evidence="1">
    <location>
        <begin position="90"/>
        <end position="124"/>
    </location>
</feature>
<evidence type="ECO:0000256" key="2">
    <source>
        <dbReference type="SAM" id="Phobius"/>
    </source>
</evidence>
<feature type="compositionally biased region" description="Basic and acidic residues" evidence="1">
    <location>
        <begin position="108"/>
        <end position="124"/>
    </location>
</feature>
<sequence length="124" mass="14286">MKRSRIGKIVGSVVFAVVFIGLMGYVVMRLWNATLPLIIQGVSAITFWQALALLLLSRLLFGGFRGPWNKPGFGGFNRDQWKNRMAERWQQLSPEQRERMRQRWGRRCGSDDEARPDDSTKDVS</sequence>
<protein>
    <submittedName>
        <fullName evidence="3">Uncharacterized protein</fullName>
    </submittedName>
</protein>
<comment type="caution">
    <text evidence="3">The sequence shown here is derived from an EMBL/GenBank/DDBJ whole genome shotgun (WGS) entry which is preliminary data.</text>
</comment>
<accession>A0A2T0SPX3</accession>
<dbReference type="AlphaFoldDB" id="A0A2T0SPX3"/>
<dbReference type="OrthoDB" id="1099872at2"/>